<evidence type="ECO:0000313" key="9">
    <source>
        <dbReference type="Proteomes" id="UP001208131"/>
    </source>
</evidence>
<dbReference type="SFLD" id="SFLDS00029">
    <property type="entry name" value="Radical_SAM"/>
    <property type="match status" value="1"/>
</dbReference>
<evidence type="ECO:0000256" key="3">
    <source>
        <dbReference type="ARBA" id="ARBA00022691"/>
    </source>
</evidence>
<dbReference type="PANTHER" id="PTHR30352">
    <property type="entry name" value="PYRUVATE FORMATE-LYASE-ACTIVATING ENZYME"/>
    <property type="match status" value="1"/>
</dbReference>
<sequence length="204" mass="23051">MIKAMNISYEIGDKLYLNITNKCPCNCTFCIRHNGDGAYGSDPLWLEHQPTAEEVIDDIKKRDLDSYKEIIFCGYGEPTCELEILKETAKYIKSVTKTPIRINTNGLSDLINKRETPAEFKGLVDIISISLNASDAKAYDEITRPSFKGVNCFEEMLSFAKRVKEFVPEVMLTVVDIIGEEEIKKSQAVADSVGIHLRVREYVD</sequence>
<dbReference type="InterPro" id="IPR023822">
    <property type="entry name" value="rSAM_TatD-assoc_bac"/>
</dbReference>
<dbReference type="GO" id="GO:0003824">
    <property type="term" value="F:catalytic activity"/>
    <property type="evidence" value="ECO:0007669"/>
    <property type="project" value="InterPro"/>
</dbReference>
<feature type="domain" description="Radical SAM core" evidence="7">
    <location>
        <begin position="9"/>
        <end position="204"/>
    </location>
</feature>
<dbReference type="InterPro" id="IPR013785">
    <property type="entry name" value="Aldolase_TIM"/>
</dbReference>
<comment type="caution">
    <text evidence="8">The sequence shown here is derived from an EMBL/GenBank/DDBJ whole genome shotgun (WGS) entry which is preliminary data.</text>
</comment>
<dbReference type="Proteomes" id="UP001208131">
    <property type="component" value="Unassembled WGS sequence"/>
</dbReference>
<keyword evidence="9" id="KW-1185">Reference proteome</keyword>
<keyword evidence="5" id="KW-0408">Iron</keyword>
<dbReference type="GO" id="GO:0046872">
    <property type="term" value="F:metal ion binding"/>
    <property type="evidence" value="ECO:0007669"/>
    <property type="project" value="UniProtKB-KW"/>
</dbReference>
<dbReference type="RefSeq" id="WP_242988940.1">
    <property type="nucleotide sequence ID" value="NZ_JAOQJZ010000004.1"/>
</dbReference>
<dbReference type="InterPro" id="IPR023821">
    <property type="entry name" value="rSAM_TatD-assoc"/>
</dbReference>
<dbReference type="NCBIfam" id="TIGR04038">
    <property type="entry name" value="tatD_link_rSAM"/>
    <property type="match status" value="1"/>
</dbReference>
<dbReference type="InterPro" id="IPR058240">
    <property type="entry name" value="rSAM_sf"/>
</dbReference>
<keyword evidence="4" id="KW-0479">Metal-binding</keyword>
<keyword evidence="3" id="KW-0949">S-adenosyl-L-methionine</keyword>
<reference evidence="8 9" key="1">
    <citation type="journal article" date="2021" name="ISME Commun">
        <title>Automated analysis of genomic sequences facilitates high-throughput and comprehensive description of bacteria.</title>
        <authorList>
            <person name="Hitch T.C.A."/>
        </authorList>
    </citation>
    <scope>NUCLEOTIDE SEQUENCE [LARGE SCALE GENOMIC DNA]</scope>
    <source>
        <strain evidence="8 9">Sanger_31</strain>
    </source>
</reference>
<dbReference type="NCBIfam" id="TIGR04100">
    <property type="entry name" value="rSAM_pair_X"/>
    <property type="match status" value="1"/>
</dbReference>
<evidence type="ECO:0000256" key="5">
    <source>
        <dbReference type="ARBA" id="ARBA00023004"/>
    </source>
</evidence>
<evidence type="ECO:0000256" key="2">
    <source>
        <dbReference type="ARBA" id="ARBA00022485"/>
    </source>
</evidence>
<dbReference type="EMBL" id="JAOQJZ010000004">
    <property type="protein sequence ID" value="MCU6705480.1"/>
    <property type="molecule type" value="Genomic_DNA"/>
</dbReference>
<dbReference type="InterPro" id="IPR034457">
    <property type="entry name" value="Organic_radical-activating"/>
</dbReference>
<dbReference type="GO" id="GO:0051539">
    <property type="term" value="F:4 iron, 4 sulfur cluster binding"/>
    <property type="evidence" value="ECO:0007669"/>
    <property type="project" value="UniProtKB-KW"/>
</dbReference>
<dbReference type="Pfam" id="PF04055">
    <property type="entry name" value="Radical_SAM"/>
    <property type="match status" value="1"/>
</dbReference>
<keyword evidence="2" id="KW-0004">4Fe-4S</keyword>
<protein>
    <submittedName>
        <fullName evidence="8">TIGR04100 family radical SAM protein</fullName>
    </submittedName>
</protein>
<evidence type="ECO:0000259" key="7">
    <source>
        <dbReference type="PROSITE" id="PS51918"/>
    </source>
</evidence>
<dbReference type="CDD" id="cd01335">
    <property type="entry name" value="Radical_SAM"/>
    <property type="match status" value="1"/>
</dbReference>
<evidence type="ECO:0000313" key="8">
    <source>
        <dbReference type="EMBL" id="MCU6705480.1"/>
    </source>
</evidence>
<dbReference type="SFLD" id="SFLDG01111">
    <property type="entry name" value="Uncharacterised_Radical_SAM_Su"/>
    <property type="match status" value="1"/>
</dbReference>
<keyword evidence="6" id="KW-0411">Iron-sulfur</keyword>
<organism evidence="8 9">
    <name type="scientific">Hominimerdicola aceti</name>
    <dbReference type="NCBI Taxonomy" id="2981726"/>
    <lineage>
        <taxon>Bacteria</taxon>
        <taxon>Bacillati</taxon>
        <taxon>Bacillota</taxon>
        <taxon>Clostridia</taxon>
        <taxon>Eubacteriales</taxon>
        <taxon>Oscillospiraceae</taxon>
        <taxon>Hominimerdicola</taxon>
    </lineage>
</organism>
<accession>A0AAE3LHG3</accession>
<evidence type="ECO:0000256" key="1">
    <source>
        <dbReference type="ARBA" id="ARBA00001966"/>
    </source>
</evidence>
<comment type="cofactor">
    <cofactor evidence="1">
        <name>[4Fe-4S] cluster</name>
        <dbReference type="ChEBI" id="CHEBI:49883"/>
    </cofactor>
</comment>
<dbReference type="PANTHER" id="PTHR30352:SF5">
    <property type="entry name" value="PYRUVATE FORMATE-LYASE 1-ACTIVATING ENZYME"/>
    <property type="match status" value="1"/>
</dbReference>
<dbReference type="Gene3D" id="3.20.20.70">
    <property type="entry name" value="Aldolase class I"/>
    <property type="match status" value="1"/>
</dbReference>
<name>A0AAE3LHG3_9FIRM</name>
<evidence type="ECO:0000256" key="4">
    <source>
        <dbReference type="ARBA" id="ARBA00022723"/>
    </source>
</evidence>
<proteinExistence type="predicted"/>
<evidence type="ECO:0000256" key="6">
    <source>
        <dbReference type="ARBA" id="ARBA00023014"/>
    </source>
</evidence>
<dbReference type="PROSITE" id="PS51918">
    <property type="entry name" value="RADICAL_SAM"/>
    <property type="match status" value="1"/>
</dbReference>
<dbReference type="SUPFAM" id="SSF102114">
    <property type="entry name" value="Radical SAM enzymes"/>
    <property type="match status" value="1"/>
</dbReference>
<gene>
    <name evidence="8" type="ORF">OCV57_06020</name>
</gene>
<dbReference type="InterPro" id="IPR007197">
    <property type="entry name" value="rSAM"/>
</dbReference>
<dbReference type="AlphaFoldDB" id="A0AAE3LHG3"/>